<feature type="transmembrane region" description="Helical" evidence="10">
    <location>
        <begin position="99"/>
        <end position="119"/>
    </location>
</feature>
<evidence type="ECO:0000256" key="7">
    <source>
        <dbReference type="ARBA" id="ARBA00023136"/>
    </source>
</evidence>
<keyword evidence="14" id="KW-1185">Reference proteome</keyword>
<evidence type="ECO:0000256" key="4">
    <source>
        <dbReference type="ARBA" id="ARBA00022737"/>
    </source>
</evidence>
<evidence type="ECO:0000256" key="9">
    <source>
        <dbReference type="PROSITE-ProRule" id="PRU01193"/>
    </source>
</evidence>
<reference evidence="13 14" key="1">
    <citation type="submission" date="2016-09" db="EMBL/GenBank/DDBJ databases">
        <authorList>
            <person name="Capua I."/>
            <person name="De Benedictis P."/>
            <person name="Joannis T."/>
            <person name="Lombin L.H."/>
            <person name="Cattoli G."/>
        </authorList>
    </citation>
    <scope>NUCLEOTIDE SEQUENCE [LARGE SCALE GENOMIC DNA]</scope>
    <source>
        <strain evidence="13 14">A7P-90m</strain>
    </source>
</reference>
<organism evidence="13 14">
    <name type="scientific">Williamwhitmania taraxaci</name>
    <dbReference type="NCBI Taxonomy" id="1640674"/>
    <lineage>
        <taxon>Bacteria</taxon>
        <taxon>Pseudomonadati</taxon>
        <taxon>Bacteroidota</taxon>
        <taxon>Bacteroidia</taxon>
        <taxon>Bacteroidales</taxon>
        <taxon>Williamwhitmaniaceae</taxon>
        <taxon>Williamwhitmania</taxon>
    </lineage>
</organism>
<evidence type="ECO:0000256" key="3">
    <source>
        <dbReference type="ARBA" id="ARBA00022692"/>
    </source>
</evidence>
<dbReference type="InterPro" id="IPR044751">
    <property type="entry name" value="Ion_transp-like_CBS"/>
</dbReference>
<accession>A0A1G6JPV2</accession>
<evidence type="ECO:0000259" key="12">
    <source>
        <dbReference type="PROSITE" id="PS51846"/>
    </source>
</evidence>
<proteinExistence type="predicted"/>
<dbReference type="GO" id="GO:0005886">
    <property type="term" value="C:plasma membrane"/>
    <property type="evidence" value="ECO:0007669"/>
    <property type="project" value="UniProtKB-SubCell"/>
</dbReference>
<keyword evidence="6 8" id="KW-0129">CBS domain</keyword>
<feature type="domain" description="CNNM transmembrane" evidence="12">
    <location>
        <begin position="1"/>
        <end position="195"/>
    </location>
</feature>
<dbReference type="PANTHER" id="PTHR43099">
    <property type="entry name" value="UPF0053 PROTEIN YRKA"/>
    <property type="match status" value="1"/>
</dbReference>
<evidence type="ECO:0000259" key="11">
    <source>
        <dbReference type="PROSITE" id="PS51371"/>
    </source>
</evidence>
<protein>
    <submittedName>
        <fullName evidence="13">Putative hemolysin</fullName>
    </submittedName>
</protein>
<feature type="transmembrane region" description="Helical" evidence="10">
    <location>
        <begin position="131"/>
        <end position="150"/>
    </location>
</feature>
<evidence type="ECO:0000256" key="8">
    <source>
        <dbReference type="PROSITE-ProRule" id="PRU00703"/>
    </source>
</evidence>
<evidence type="ECO:0000256" key="1">
    <source>
        <dbReference type="ARBA" id="ARBA00004651"/>
    </source>
</evidence>
<feature type="transmembrane region" description="Helical" evidence="10">
    <location>
        <begin position="6"/>
        <end position="26"/>
    </location>
</feature>
<dbReference type="SMART" id="SM01091">
    <property type="entry name" value="CorC_HlyC"/>
    <property type="match status" value="1"/>
</dbReference>
<sequence length="426" mass="47926">MEFIVLGLLILLNGFFSLSEIALVSCKQSRLEQAKIAGSKGAKIALRLLSDSESFLSATQVGITLIGIITGVFGGVSIAEDLIPFIKGFSLTAPYASEIALTSTIILITYVSIVIGELVPKTIAMSNPESIAIKVAPAIYYFSSFFYPFVRILSFSTSFVNRLIGVKERSDRVTEEELRHMIKIASNEGVIKKGQNLIHEKVFYFSEKRAKHLMTHRTDVELLDISLSPEVFHQTVLQLKHSKVIVFRKYPDDFIGVLSIKDYLLNKSLAIPKPVEEILLKPVIVADTTNAQQLVALFRQMHNYFAVVVDEYGSFEGIVTLHDIMENIIGSMPDEWEEPEPDVFVREDKSVLVSGDAPLETLTEIIEDFTIDFEEIGYSTVAGFVFNRINKIPQLGDKFTFRDYTIEIVDIDRNKIDKVLIRKREK</sequence>
<dbReference type="Gene3D" id="3.10.580.10">
    <property type="entry name" value="CBS-domain"/>
    <property type="match status" value="1"/>
</dbReference>
<dbReference type="PANTHER" id="PTHR43099:SF2">
    <property type="entry name" value="UPF0053 PROTEIN YRKA"/>
    <property type="match status" value="1"/>
</dbReference>
<dbReference type="SUPFAM" id="SSF56176">
    <property type="entry name" value="FAD-binding/transporter-associated domain-like"/>
    <property type="match status" value="1"/>
</dbReference>
<dbReference type="GO" id="GO:0050660">
    <property type="term" value="F:flavin adenine dinucleotide binding"/>
    <property type="evidence" value="ECO:0007669"/>
    <property type="project" value="InterPro"/>
</dbReference>
<dbReference type="Pfam" id="PF03471">
    <property type="entry name" value="CorC_HlyC"/>
    <property type="match status" value="1"/>
</dbReference>
<dbReference type="SUPFAM" id="SSF54631">
    <property type="entry name" value="CBS-domain pair"/>
    <property type="match status" value="1"/>
</dbReference>
<keyword evidence="2" id="KW-1003">Cell membrane</keyword>
<dbReference type="AlphaFoldDB" id="A0A1G6JPV2"/>
<dbReference type="InterPro" id="IPR005170">
    <property type="entry name" value="Transptr-assoc_dom"/>
</dbReference>
<keyword evidence="3 9" id="KW-0812">Transmembrane</keyword>
<keyword evidence="5 9" id="KW-1133">Transmembrane helix</keyword>
<feature type="transmembrane region" description="Helical" evidence="10">
    <location>
        <begin position="55"/>
        <end position="79"/>
    </location>
</feature>
<keyword evidence="7 9" id="KW-0472">Membrane</keyword>
<dbReference type="InterPro" id="IPR002550">
    <property type="entry name" value="CNNM"/>
</dbReference>
<dbReference type="OrthoDB" id="9798188at2"/>
<dbReference type="STRING" id="1640674.SAMN05216323_102113"/>
<evidence type="ECO:0000313" key="13">
    <source>
        <dbReference type="EMBL" id="SDC20733.1"/>
    </source>
</evidence>
<dbReference type="Pfam" id="PF01595">
    <property type="entry name" value="CNNM"/>
    <property type="match status" value="1"/>
</dbReference>
<keyword evidence="4" id="KW-0677">Repeat</keyword>
<dbReference type="InterPro" id="IPR036318">
    <property type="entry name" value="FAD-bd_PCMH-like_sf"/>
</dbReference>
<dbReference type="PROSITE" id="PS51371">
    <property type="entry name" value="CBS"/>
    <property type="match status" value="1"/>
</dbReference>
<dbReference type="Gene3D" id="3.30.465.10">
    <property type="match status" value="1"/>
</dbReference>
<dbReference type="InterPro" id="IPR000644">
    <property type="entry name" value="CBS_dom"/>
</dbReference>
<name>A0A1G6JPV2_9BACT</name>
<evidence type="ECO:0000256" key="5">
    <source>
        <dbReference type="ARBA" id="ARBA00022989"/>
    </source>
</evidence>
<dbReference type="EMBL" id="FMYP01000021">
    <property type="protein sequence ID" value="SDC20733.1"/>
    <property type="molecule type" value="Genomic_DNA"/>
</dbReference>
<dbReference type="Pfam" id="PF00571">
    <property type="entry name" value="CBS"/>
    <property type="match status" value="1"/>
</dbReference>
<feature type="domain" description="CBS" evidence="11">
    <location>
        <begin position="278"/>
        <end position="335"/>
    </location>
</feature>
<comment type="subcellular location">
    <subcellularLocation>
        <location evidence="1">Cell membrane</location>
        <topology evidence="1">Multi-pass membrane protein</topology>
    </subcellularLocation>
</comment>
<gene>
    <name evidence="13" type="ORF">SAMN05216323_102113</name>
</gene>
<evidence type="ECO:0000256" key="6">
    <source>
        <dbReference type="ARBA" id="ARBA00023122"/>
    </source>
</evidence>
<dbReference type="PROSITE" id="PS51846">
    <property type="entry name" value="CNNM"/>
    <property type="match status" value="1"/>
</dbReference>
<dbReference type="InterPro" id="IPR016169">
    <property type="entry name" value="FAD-bd_PCMH_sub2"/>
</dbReference>
<dbReference type="RefSeq" id="WP_092437436.1">
    <property type="nucleotide sequence ID" value="NZ_FMYP01000021.1"/>
</dbReference>
<dbReference type="InterPro" id="IPR051676">
    <property type="entry name" value="UPF0053_domain"/>
</dbReference>
<evidence type="ECO:0000256" key="10">
    <source>
        <dbReference type="SAM" id="Phobius"/>
    </source>
</evidence>
<dbReference type="Proteomes" id="UP000199452">
    <property type="component" value="Unassembled WGS sequence"/>
</dbReference>
<dbReference type="CDD" id="cd04590">
    <property type="entry name" value="CBS_pair_CorC_HlyC_assoc"/>
    <property type="match status" value="1"/>
</dbReference>
<evidence type="ECO:0000256" key="2">
    <source>
        <dbReference type="ARBA" id="ARBA00022475"/>
    </source>
</evidence>
<dbReference type="InterPro" id="IPR046342">
    <property type="entry name" value="CBS_dom_sf"/>
</dbReference>
<evidence type="ECO:0000313" key="14">
    <source>
        <dbReference type="Proteomes" id="UP000199452"/>
    </source>
</evidence>